<dbReference type="Gene3D" id="3.40.50.10140">
    <property type="entry name" value="Toll/interleukin-1 receptor homology (TIR) domain"/>
    <property type="match status" value="1"/>
</dbReference>
<dbReference type="AlphaFoldDB" id="A0A315XX48"/>
<dbReference type="SUPFAM" id="SSF52200">
    <property type="entry name" value="Toll/Interleukin receptor TIR domain"/>
    <property type="match status" value="1"/>
</dbReference>
<reference evidence="1 2" key="1">
    <citation type="submission" date="2018-05" db="EMBL/GenBank/DDBJ databases">
        <title>The Hungate 1000. A catalogue of reference genomes from the rumen microbiome.</title>
        <authorList>
            <person name="Kelly W."/>
        </authorList>
    </citation>
    <scope>NUCLEOTIDE SEQUENCE [LARGE SCALE GENOMIC DNA]</scope>
    <source>
        <strain evidence="1 2">SAb67</strain>
    </source>
</reference>
<protein>
    <recommendedName>
        <fullName evidence="3">TIR domain-containing protein</fullName>
    </recommendedName>
</protein>
<dbReference type="EMBL" id="QGDI01000011">
    <property type="protein sequence ID" value="PWJ10981.1"/>
    <property type="molecule type" value="Genomic_DNA"/>
</dbReference>
<sequence>MDIKIIELNEIIEVCENLVQKIRLYGEAQTGDELYERYKLLVKEFYKKYNLSHTTSNQMASVLKTINDYHWEGRTYTVNILEANIILKAVICLKELLFPGLFEKIFISHREKDKDQIAALMELLYAIGIPRPSQGEDGCIFCSSHPDAYIENGRMIDDEILKQFHSKQNVFFILWYTDNYFESQACLNEMGAVWAMKKTYQEILMPGFDRNKIGGLLPKEKIDFKANDKFRLNTFKSQIEQMFNLQPLKQNTWEIARDAFINKIDKLAINKQS</sequence>
<name>A0A315XX48_RUMFL</name>
<gene>
    <name evidence="1" type="ORF">IE37_02627</name>
</gene>
<dbReference type="Proteomes" id="UP000245720">
    <property type="component" value="Unassembled WGS sequence"/>
</dbReference>
<dbReference type="InterPro" id="IPR035897">
    <property type="entry name" value="Toll_tir_struct_dom_sf"/>
</dbReference>
<comment type="caution">
    <text evidence="1">The sequence shown here is derived from an EMBL/GenBank/DDBJ whole genome shotgun (WGS) entry which is preliminary data.</text>
</comment>
<dbReference type="RefSeq" id="WP_109727353.1">
    <property type="nucleotide sequence ID" value="NZ_QGDI01000011.1"/>
</dbReference>
<dbReference type="OrthoDB" id="4772211at2"/>
<evidence type="ECO:0008006" key="3">
    <source>
        <dbReference type="Google" id="ProtNLM"/>
    </source>
</evidence>
<proteinExistence type="predicted"/>
<accession>A0A315XX48</accession>
<evidence type="ECO:0000313" key="1">
    <source>
        <dbReference type="EMBL" id="PWJ10981.1"/>
    </source>
</evidence>
<organism evidence="1 2">
    <name type="scientific">Ruminococcus flavefaciens</name>
    <dbReference type="NCBI Taxonomy" id="1265"/>
    <lineage>
        <taxon>Bacteria</taxon>
        <taxon>Bacillati</taxon>
        <taxon>Bacillota</taxon>
        <taxon>Clostridia</taxon>
        <taxon>Eubacteriales</taxon>
        <taxon>Oscillospiraceae</taxon>
        <taxon>Ruminococcus</taxon>
    </lineage>
</organism>
<evidence type="ECO:0000313" key="2">
    <source>
        <dbReference type="Proteomes" id="UP000245720"/>
    </source>
</evidence>